<name>A0A835SUU2_CHLIN</name>
<dbReference type="Proteomes" id="UP000650467">
    <property type="component" value="Unassembled WGS sequence"/>
</dbReference>
<keyword evidence="1" id="KW-1133">Transmembrane helix</keyword>
<evidence type="ECO:0000313" key="3">
    <source>
        <dbReference type="Proteomes" id="UP000650467"/>
    </source>
</evidence>
<dbReference type="AlphaFoldDB" id="A0A835SUU2"/>
<feature type="transmembrane region" description="Helical" evidence="1">
    <location>
        <begin position="171"/>
        <end position="192"/>
    </location>
</feature>
<protein>
    <submittedName>
        <fullName evidence="2">Uncharacterized protein</fullName>
    </submittedName>
</protein>
<organism evidence="2 3">
    <name type="scientific">Chlamydomonas incerta</name>
    <dbReference type="NCBI Taxonomy" id="51695"/>
    <lineage>
        <taxon>Eukaryota</taxon>
        <taxon>Viridiplantae</taxon>
        <taxon>Chlorophyta</taxon>
        <taxon>core chlorophytes</taxon>
        <taxon>Chlorophyceae</taxon>
        <taxon>CS clade</taxon>
        <taxon>Chlamydomonadales</taxon>
        <taxon>Chlamydomonadaceae</taxon>
        <taxon>Chlamydomonas</taxon>
    </lineage>
</organism>
<sequence>MDAGPYVELDPAGPHPADTYWKGPAPDGSFTLPNAIAQRTRLTPLRVPESGAGGGTNPLARLMSPFPREEYYAVEMDLHYGRELPRWVWQDGTFVFRPGCLTPAVDPDVPAYWLHRGIARFTLGRTDMAVQAVVGAVYLAFLAAVSAALYAVQPQLLAAVAVSWARNTLSLTKWVALLGLAAVDRVYLYWVFLAGKTIDQVLAKHAPPVRNFMWANAALWAIYLAVSPSGSSLLPGVLA</sequence>
<feature type="transmembrane region" description="Helical" evidence="1">
    <location>
        <begin position="129"/>
        <end position="151"/>
    </location>
</feature>
<keyword evidence="1" id="KW-0472">Membrane</keyword>
<accession>A0A835SUU2</accession>
<evidence type="ECO:0000256" key="1">
    <source>
        <dbReference type="SAM" id="Phobius"/>
    </source>
</evidence>
<evidence type="ECO:0000313" key="2">
    <source>
        <dbReference type="EMBL" id="KAG2432241.1"/>
    </source>
</evidence>
<feature type="transmembrane region" description="Helical" evidence="1">
    <location>
        <begin position="213"/>
        <end position="234"/>
    </location>
</feature>
<keyword evidence="1" id="KW-0812">Transmembrane</keyword>
<gene>
    <name evidence="2" type="ORF">HXX76_009160</name>
</gene>
<keyword evidence="3" id="KW-1185">Reference proteome</keyword>
<dbReference type="OrthoDB" id="535523at2759"/>
<dbReference type="EMBL" id="JAEHOC010000022">
    <property type="protein sequence ID" value="KAG2432241.1"/>
    <property type="molecule type" value="Genomic_DNA"/>
</dbReference>
<reference evidence="2" key="1">
    <citation type="journal article" date="2020" name="bioRxiv">
        <title>Comparative genomics of Chlamydomonas.</title>
        <authorList>
            <person name="Craig R.J."/>
            <person name="Hasan A.R."/>
            <person name="Ness R.W."/>
            <person name="Keightley P.D."/>
        </authorList>
    </citation>
    <scope>NUCLEOTIDE SEQUENCE</scope>
    <source>
        <strain evidence="2">SAG 7.73</strain>
    </source>
</reference>
<proteinExistence type="predicted"/>
<comment type="caution">
    <text evidence="2">The sequence shown here is derived from an EMBL/GenBank/DDBJ whole genome shotgun (WGS) entry which is preliminary data.</text>
</comment>